<dbReference type="PANTHER" id="PTHR30032:SF8">
    <property type="entry name" value="GERMINATION-SPECIFIC N-ACETYLMURAMOYL-L-ALANINE AMIDASE"/>
    <property type="match status" value="1"/>
</dbReference>
<accession>A0AB39BI42</accession>
<dbReference type="RefSeq" id="WP_368498417.1">
    <property type="nucleotide sequence ID" value="NZ_CP162511.1"/>
</dbReference>
<dbReference type="InterPro" id="IPR007253">
    <property type="entry name" value="Cell_wall-bd_2"/>
</dbReference>
<dbReference type="InterPro" id="IPR043504">
    <property type="entry name" value="Peptidase_S1_PA_chymotrypsin"/>
</dbReference>
<dbReference type="InterPro" id="IPR033116">
    <property type="entry name" value="TRYPSIN_SER"/>
</dbReference>
<dbReference type="AlphaFoldDB" id="A0AB39BI42"/>
<dbReference type="InterPro" id="IPR009003">
    <property type="entry name" value="Peptidase_S1_PA"/>
</dbReference>
<dbReference type="Gene3D" id="2.40.10.10">
    <property type="entry name" value="Trypsin-like serine proteases"/>
    <property type="match status" value="2"/>
</dbReference>
<dbReference type="Pfam" id="PF04122">
    <property type="entry name" value="CW_binding_2"/>
    <property type="match status" value="3"/>
</dbReference>
<protein>
    <submittedName>
        <fullName evidence="2">Cell wall-binding repeat-containing protein</fullName>
    </submittedName>
</protein>
<name>A0AB39BI42_9MICO</name>
<proteinExistence type="predicted"/>
<evidence type="ECO:0000256" key="1">
    <source>
        <dbReference type="SAM" id="SignalP"/>
    </source>
</evidence>
<keyword evidence="1" id="KW-0732">Signal</keyword>
<dbReference type="InterPro" id="IPR051922">
    <property type="entry name" value="Bact_Sporulation_Assoc"/>
</dbReference>
<feature type="chain" id="PRO_5044335057" evidence="1">
    <location>
        <begin position="36"/>
        <end position="780"/>
    </location>
</feature>
<dbReference type="CDD" id="cd21112">
    <property type="entry name" value="alphaLP-like"/>
    <property type="match status" value="1"/>
</dbReference>
<dbReference type="PROSITE" id="PS00135">
    <property type="entry name" value="TRYPSIN_SER"/>
    <property type="match status" value="1"/>
</dbReference>
<dbReference type="PANTHER" id="PTHR30032">
    <property type="entry name" value="N-ACETYLMURAMOYL-L-ALANINE AMIDASE-RELATED"/>
    <property type="match status" value="1"/>
</dbReference>
<evidence type="ECO:0000313" key="2">
    <source>
        <dbReference type="EMBL" id="XDI06029.1"/>
    </source>
</evidence>
<reference evidence="2" key="1">
    <citation type="submission" date="2024-05" db="EMBL/GenBank/DDBJ databases">
        <title>Herbiconiux sp. A18JL235.</title>
        <authorList>
            <person name="Zhang G."/>
        </authorList>
    </citation>
    <scope>NUCLEOTIDE SEQUENCE</scope>
    <source>
        <strain evidence="2">A18JL235</strain>
    </source>
</reference>
<gene>
    <name evidence="2" type="ORF">ABFY20_02710</name>
</gene>
<organism evidence="2">
    <name type="scientific">Herbiconiux sp. A18JL235</name>
    <dbReference type="NCBI Taxonomy" id="3152363"/>
    <lineage>
        <taxon>Bacteria</taxon>
        <taxon>Bacillati</taxon>
        <taxon>Actinomycetota</taxon>
        <taxon>Actinomycetes</taxon>
        <taxon>Micrococcales</taxon>
        <taxon>Microbacteriaceae</taxon>
        <taxon>Herbiconiux</taxon>
    </lineage>
</organism>
<dbReference type="EMBL" id="CP162511">
    <property type="protein sequence ID" value="XDI06029.1"/>
    <property type="molecule type" value="Genomic_DNA"/>
</dbReference>
<sequence>MLRITLRSARATATVLLTGTALVAVSALGVAPASASTEPDPAGGEVLSAMPDFSLESYSAAAAGLPAELTEALAADVGESAEEYLAGADAAFAASAVIDGLEAQGVVVADSRLDGTTLVVTVLSDAEVPAVEAANAVAEVGEAPGRDRYADASIASFADLVGGQGYYFTDGSGRGYGCSTAFNGLDRSGGGEQFVTAGHCQGAGGNGRIDQIVENRPNDPDGRLGSRLGQQVAGSYRFGNEFDGGLVSTASGWNARGFVGTWNSGANNGAVTAGTPQLVRDYGDAVTGQTVCKSGRTTGWTCGKVAAVDQLVGVDDVQVNADIVRGLCSDHGDSGGAVVSGAYAMGLISGGTTDACSGGITAVFPMIGGSENGQPYGSIVTLATNWWLKVAAPGPAVNTVVGPNGLVTGTLPGGTGNYAVRIAVDGGEPLIADVMPDLNWNLTVPGLTPGIHSYTAYSTFGPGDAQSQSGSVSGSLFVGSVDRIAGADRYSGAVAIAQRAFPGTAPVVYVATGLNYPDALSAGPAAVAQGGPLLLVTQNEVPAVVADEIRSLQPERIVVVGGPNSVSGGVVATLKTLVPGVGVERLAGADRYAASRAVVSAVFPEAAHSFAATGTNFPDALSAGGAAGSALEPVVLVNGSQPAADKPTLDLFRDLKAQSITVVGGPNSVSSGVADSLKTVPAAVDRVSAENRYLTSIALNRASFETSSTVYLATGLNFPDALAGGVLAGLDDAPLYVVPTDCVPQGVLSDIGSLGATEVVLLGGPNSLTPAVQKLTACAS</sequence>
<dbReference type="SUPFAM" id="SSF50494">
    <property type="entry name" value="Trypsin-like serine proteases"/>
    <property type="match status" value="1"/>
</dbReference>
<dbReference type="Gene3D" id="3.40.50.12090">
    <property type="match status" value="1"/>
</dbReference>
<feature type="signal peptide" evidence="1">
    <location>
        <begin position="1"/>
        <end position="35"/>
    </location>
</feature>